<dbReference type="Proteomes" id="UP000194841">
    <property type="component" value="Unassembled WGS sequence"/>
</dbReference>
<dbReference type="PROSITE" id="PS51257">
    <property type="entry name" value="PROKAR_LIPOPROTEIN"/>
    <property type="match status" value="1"/>
</dbReference>
<dbReference type="EMBL" id="MWPV01000002">
    <property type="protein sequence ID" value="OUL58648.1"/>
    <property type="molecule type" value="Genomic_DNA"/>
</dbReference>
<comment type="caution">
    <text evidence="2">The sequence shown here is derived from an EMBL/GenBank/DDBJ whole genome shotgun (WGS) entry which is preliminary data.</text>
</comment>
<feature type="signal peptide" evidence="1">
    <location>
        <begin position="1"/>
        <end position="20"/>
    </location>
</feature>
<dbReference type="AlphaFoldDB" id="A0A244CST8"/>
<protein>
    <submittedName>
        <fullName evidence="2">Uncharacterized protein</fullName>
    </submittedName>
</protein>
<name>A0A244CST8_PSEDV</name>
<keyword evidence="1" id="KW-0732">Signal</keyword>
<proteinExistence type="predicted"/>
<organism evidence="2 3">
    <name type="scientific">Pseudoalteromonas ulvae</name>
    <dbReference type="NCBI Taxonomy" id="107327"/>
    <lineage>
        <taxon>Bacteria</taxon>
        <taxon>Pseudomonadati</taxon>
        <taxon>Pseudomonadota</taxon>
        <taxon>Gammaproteobacteria</taxon>
        <taxon>Alteromonadales</taxon>
        <taxon>Pseudoalteromonadaceae</taxon>
        <taxon>Pseudoalteromonas</taxon>
    </lineage>
</organism>
<gene>
    <name evidence="2" type="ORF">B1199_10050</name>
</gene>
<feature type="chain" id="PRO_5012150865" evidence="1">
    <location>
        <begin position="21"/>
        <end position="270"/>
    </location>
</feature>
<evidence type="ECO:0000313" key="2">
    <source>
        <dbReference type="EMBL" id="OUL58648.1"/>
    </source>
</evidence>
<evidence type="ECO:0000313" key="3">
    <source>
        <dbReference type="Proteomes" id="UP000194841"/>
    </source>
</evidence>
<dbReference type="SUPFAM" id="SSF53850">
    <property type="entry name" value="Periplasmic binding protein-like II"/>
    <property type="match status" value="1"/>
</dbReference>
<dbReference type="Gene3D" id="3.40.190.10">
    <property type="entry name" value="Periplasmic binding protein-like II"/>
    <property type="match status" value="2"/>
</dbReference>
<keyword evidence="3" id="KW-1185">Reference proteome</keyword>
<sequence length="270" mass="30976">MKLRYLIIFLQLLLVSACWAEEERGQSKLVVASANFEPYFVYNQSTTKGLFNDLLLAALSNLGYQNVIIKPFNNDGIKRTLLLGKADIAINWGGPVPEGFYTANYRLKFVNRVIVNKTVQSASIKQLGDLKNLRIVSFINASKVFGPQFEEQMTRDNSYIEYAEQAVTNRLFVAGKFDVKVGDWLMFLWSQRLSAHDLQQVDFYPLDILTYSGSKIVCATQEICQLLDREFDKMMLNGEIVAITEHWFNKIGMPIYPHQFFVPVMMTPER</sequence>
<evidence type="ECO:0000256" key="1">
    <source>
        <dbReference type="SAM" id="SignalP"/>
    </source>
</evidence>
<dbReference type="RefSeq" id="WP_086743950.1">
    <property type="nucleotide sequence ID" value="NZ_MWPV01000002.1"/>
</dbReference>
<reference evidence="2 3" key="1">
    <citation type="submission" date="2017-02" db="EMBL/GenBank/DDBJ databases">
        <title>Pseudoalteromonas ulvae TC14 Genome.</title>
        <authorList>
            <person name="Molmeret M."/>
        </authorList>
    </citation>
    <scope>NUCLEOTIDE SEQUENCE [LARGE SCALE GENOMIC DNA]</scope>
    <source>
        <strain evidence="2">TC14</strain>
    </source>
</reference>
<accession>A0A244CST8</accession>